<dbReference type="InterPro" id="IPR022550">
    <property type="entry name" value="NTP_transf_8"/>
</dbReference>
<protein>
    <submittedName>
        <fullName evidence="3">Uncharacterized protein</fullName>
    </submittedName>
</protein>
<dbReference type="RefSeq" id="WP_008188378.1">
    <property type="nucleotide sequence ID" value="NZ_CM011003.1"/>
</dbReference>
<sequence length="340" mass="38112">MTIDYHSAIGTAAWTDLRRSLRDSEVSELRGAPRSKEVGSKTYWYDHFRVGRKTIDRYIGEDTPELRSRLERQSEIARAAKLAERDRARLMRVLRAEGYLFADVGSGQVVSAMAKAGVFRLGGTIVGTQAFRCYEGELGIRIGFDQSATTDDIDIATFERLSLALADTVDPPLAEVFSELQFDPVPAIESGKTWRWRQTHRQTLVEFLTPSFEEDEAIRDLAALGVSAQSLHFLNYLIADPISVPFLYRSGVLVQIPRPERYAVHKLIVADRRQGGADALKAHKDRAQAAFLIEVLTETRPDDLAEAYQTALETGPEWRKRITASLKRMPATSALLDQLS</sequence>
<dbReference type="PIRSF" id="PIRSF031854">
    <property type="entry name" value="UCP031854"/>
    <property type="match status" value="1"/>
</dbReference>
<feature type="domain" description="Nucleotidyltransferase-like" evidence="1">
    <location>
        <begin position="106"/>
        <end position="312"/>
    </location>
</feature>
<feature type="domain" description="DUF6788" evidence="2">
    <location>
        <begin position="16"/>
        <end position="67"/>
    </location>
</feature>
<dbReference type="EMBL" id="ACCU02000005">
    <property type="protein sequence ID" value="EEE48210.1"/>
    <property type="molecule type" value="Genomic_DNA"/>
</dbReference>
<evidence type="ECO:0000259" key="2">
    <source>
        <dbReference type="Pfam" id="PF20586"/>
    </source>
</evidence>
<reference evidence="3 4" key="2">
    <citation type="submission" date="2013-04" db="EMBL/GenBank/DDBJ databases">
        <authorList>
            <person name="Fiebig A."/>
            <person name="Pradella S."/>
            <person name="Wagner-Doebler I."/>
        </authorList>
    </citation>
    <scope>NUCLEOTIDE SEQUENCE [LARGE SCALE GENOMIC DNA]</scope>
    <source>
        <strain evidence="4">DSM 17067 / NCIMB 14079 / DFL-11</strain>
        <plasmid evidence="4">pladfl_1</plasmid>
    </source>
</reference>
<dbReference type="InterPro" id="IPR046738">
    <property type="entry name" value="DUF6788"/>
</dbReference>
<organism evidence="3 4">
    <name type="scientific">Roseibium alexandrii (strain DSM 17067 / NCIMB 14079 / DFL-11)</name>
    <name type="common">Labrenzia alexandrii</name>
    <dbReference type="NCBI Taxonomy" id="244592"/>
    <lineage>
        <taxon>Bacteria</taxon>
        <taxon>Pseudomonadati</taxon>
        <taxon>Pseudomonadota</taxon>
        <taxon>Alphaproteobacteria</taxon>
        <taxon>Hyphomicrobiales</taxon>
        <taxon>Stappiaceae</taxon>
        <taxon>Roseibium</taxon>
    </lineage>
</organism>
<accession>A0A5E8H7Z6</accession>
<reference evidence="3 4" key="1">
    <citation type="submission" date="2008-01" db="EMBL/GenBank/DDBJ databases">
        <authorList>
            <person name="Wagner-Dobler I."/>
            <person name="Ferriera S."/>
            <person name="Johnson J."/>
            <person name="Kravitz S."/>
            <person name="Beeson K."/>
            <person name="Sutton G."/>
            <person name="Rogers Y.-H."/>
            <person name="Friedman R."/>
            <person name="Frazier M."/>
            <person name="Venter J.C."/>
        </authorList>
    </citation>
    <scope>NUCLEOTIDE SEQUENCE [LARGE SCALE GENOMIC DNA]</scope>
    <source>
        <strain evidence="4">DSM 17067 / NCIMB 14079 / DFL-11</strain>
        <plasmid evidence="4">pladfl_1</plasmid>
    </source>
</reference>
<comment type="caution">
    <text evidence="3">The sequence shown here is derived from an EMBL/GenBank/DDBJ whole genome shotgun (WGS) entry which is preliminary data.</text>
</comment>
<evidence type="ECO:0000313" key="4">
    <source>
        <dbReference type="Proteomes" id="UP000004703"/>
    </source>
</evidence>
<dbReference type="Pfam" id="PF20586">
    <property type="entry name" value="DUF6788"/>
    <property type="match status" value="1"/>
</dbReference>
<dbReference type="InterPro" id="IPR058575">
    <property type="entry name" value="NTP_transf_8_dom"/>
</dbReference>
<proteinExistence type="predicted"/>
<geneLocation type="plasmid" evidence="4">
    <name>pladfl_1</name>
</geneLocation>
<evidence type="ECO:0000259" key="1">
    <source>
        <dbReference type="Pfam" id="PF12281"/>
    </source>
</evidence>
<evidence type="ECO:0000313" key="3">
    <source>
        <dbReference type="EMBL" id="EEE48210.1"/>
    </source>
</evidence>
<keyword evidence="3" id="KW-0614">Plasmid</keyword>
<dbReference type="AlphaFoldDB" id="A0A5E8H7Z6"/>
<dbReference type="Proteomes" id="UP000004703">
    <property type="component" value="Plasmid pLADFL_1"/>
</dbReference>
<name>A0A5E8H7Z6_ROSAD</name>
<gene>
    <name evidence="3" type="ORF">SADFL11_104</name>
</gene>
<dbReference type="Pfam" id="PF12281">
    <property type="entry name" value="NTP_transf_8"/>
    <property type="match status" value="1"/>
</dbReference>